<accession>A0AB33K147</accession>
<dbReference type="RefSeq" id="WP_407989811.1">
    <property type="nucleotide sequence ID" value="NZ_AP035881.2"/>
</dbReference>
<evidence type="ECO:0000313" key="1">
    <source>
        <dbReference type="EMBL" id="BFP47456.1"/>
    </source>
</evidence>
<gene>
    <name evidence="1" type="ORF">KCMC57_38240</name>
</gene>
<reference evidence="1" key="1">
    <citation type="submission" date="2024-07" db="EMBL/GenBank/DDBJ databases">
        <title>Complete genome sequences of cellulolytic bacteria, Kitasatospora sp. CMC57 and Streptomyces sp. CMC78, isolated from Japanese agricultural soil.</title>
        <authorList>
            <person name="Hashimoto T."/>
            <person name="Ito M."/>
            <person name="Iwamoto M."/>
            <person name="Fukahori D."/>
            <person name="Shoda T."/>
            <person name="Sakoda M."/>
            <person name="Morohoshi T."/>
            <person name="Mitsuboshi M."/>
            <person name="Nishizawa T."/>
        </authorList>
    </citation>
    <scope>NUCLEOTIDE SEQUENCE</scope>
    <source>
        <strain evidence="1">CMC57</strain>
    </source>
</reference>
<organism evidence="1">
    <name type="scientific">Kitasatospora sp. CMC57</name>
    <dbReference type="NCBI Taxonomy" id="3231513"/>
    <lineage>
        <taxon>Bacteria</taxon>
        <taxon>Bacillati</taxon>
        <taxon>Actinomycetota</taxon>
        <taxon>Actinomycetes</taxon>
        <taxon>Kitasatosporales</taxon>
        <taxon>Streptomycetaceae</taxon>
        <taxon>Kitasatospora</taxon>
    </lineage>
</organism>
<dbReference type="EMBL" id="AP035881">
    <property type="protein sequence ID" value="BFP47456.1"/>
    <property type="molecule type" value="Genomic_DNA"/>
</dbReference>
<proteinExistence type="predicted"/>
<name>A0AB33K147_9ACTN</name>
<dbReference type="AlphaFoldDB" id="A0AB33K147"/>
<sequence length="97" mass="10233">MKSIVAGQWAVSALEFAELAFGVDADVDPFGSLFGGVAGESPAEWAARMDVAREVLAELLVDDPESAEVAAELLRTAPVPLHRRMAGRRPVWSGVAA</sequence>
<protein>
    <submittedName>
        <fullName evidence="1">Uncharacterized protein</fullName>
    </submittedName>
</protein>